<dbReference type="InterPro" id="IPR036249">
    <property type="entry name" value="Thioredoxin-like_sf"/>
</dbReference>
<dbReference type="GO" id="GO:0006183">
    <property type="term" value="P:GTP biosynthetic process"/>
    <property type="evidence" value="ECO:0007669"/>
    <property type="project" value="InterPro"/>
</dbReference>
<feature type="domain" description="Nucleoside diphosphate kinase-like" evidence="4">
    <location>
        <begin position="264"/>
        <end position="399"/>
    </location>
</feature>
<dbReference type="InterPro" id="IPR001564">
    <property type="entry name" value="Nucleoside_diP_kinase"/>
</dbReference>
<dbReference type="InterPro" id="IPR013766">
    <property type="entry name" value="Thioredoxin_domain"/>
</dbReference>
<evidence type="ECO:0000313" key="5">
    <source>
        <dbReference type="EMBL" id="NWT21260.1"/>
    </source>
</evidence>
<dbReference type="InterPro" id="IPR017937">
    <property type="entry name" value="Thioredoxin_CS"/>
</dbReference>
<evidence type="ECO:0000259" key="4">
    <source>
        <dbReference type="SMART" id="SM00562"/>
    </source>
</evidence>
<feature type="domain" description="Nucleoside diphosphate kinase-like" evidence="4">
    <location>
        <begin position="400"/>
        <end position="518"/>
    </location>
</feature>
<feature type="binding site" evidence="2">
    <location>
        <position position="481"/>
    </location>
    <ligand>
        <name>ATP</name>
        <dbReference type="ChEBI" id="CHEBI:30616"/>
    </ligand>
</feature>
<dbReference type="InterPro" id="IPR051766">
    <property type="entry name" value="TXND_domain-containing"/>
</dbReference>
<feature type="binding site" evidence="2">
    <location>
        <position position="501"/>
    </location>
    <ligand>
        <name>ATP</name>
        <dbReference type="ChEBI" id="CHEBI:30616"/>
    </ligand>
</feature>
<protein>
    <submittedName>
        <fullName evidence="5">TXND3 protein</fullName>
    </submittedName>
</protein>
<comment type="caution">
    <text evidence="2">Lacks conserved residue(s) required for the propagation of feature annotation.</text>
</comment>
<evidence type="ECO:0000256" key="1">
    <source>
        <dbReference type="ARBA" id="ARBA00008142"/>
    </source>
</evidence>
<dbReference type="SMART" id="SM00562">
    <property type="entry name" value="NDK"/>
    <property type="match status" value="3"/>
</dbReference>
<sequence>LVIDVYRAWCGPCKAVLSLLRKLRNEFSEDNVLHFAVAESDGIESLKSFRKSCEPVFLFSVHGKILAMVKGVNAPLIAKTVTELVQEERDIAAGLKERAEVLTNQILMYKSHYFFPFSEVLTYAIGIIKPDDVLAGRVKEIKKKIRDAGYGIEAAEERMLTEDQIRVFYARKSDEPDFDAFVQFMMTGPCHVLIITKVEPTGAIPQWKELRRKSESAEPEQPVKLPGLTETESLVNLCDVQDSIEDASRQLAFFFPNFDVSEQAERTLAIIRPGLLKERRESILERIKIDGFTIAMQKEIILSEDQVRSFYREHVDQDYFPVLLEQMTSGPTLVLALTRENAVKHWRNLLGPKTLEEAMENPESLRAKYAIKNVPINQLHGSSTLADAQKELEFFFPEEQTFALIKPDAAKTHKDEIIKRVKEAGFSITKVKEQALTREMAAQFYKDHEGKAFYDDLLNFMTEGPSVIMVLTKENAVEEWRQLMGPTDPEEAKKTCPESIRAQFAHDILSNAVHGSSN</sequence>
<dbReference type="CDD" id="cd04416">
    <property type="entry name" value="NDPk_TX"/>
    <property type="match status" value="2"/>
</dbReference>
<dbReference type="Pfam" id="PF00334">
    <property type="entry name" value="NDK"/>
    <property type="match status" value="2"/>
</dbReference>
<dbReference type="PANTHER" id="PTHR46135:SF3">
    <property type="entry name" value="NME_NM23 FAMILY MEMBER 8"/>
    <property type="match status" value="1"/>
</dbReference>
<dbReference type="PANTHER" id="PTHR46135">
    <property type="entry name" value="NME/NM23 FAMILY MEMBER 8"/>
    <property type="match status" value="1"/>
</dbReference>
<feature type="binding site" evidence="2">
    <location>
        <position position="487"/>
    </location>
    <ligand>
        <name>ATP</name>
        <dbReference type="ChEBI" id="CHEBI:30616"/>
    </ligand>
</feature>
<proteinExistence type="inferred from homology"/>
<feature type="active site" description="Pros-phosphohistidine intermediate" evidence="2">
    <location>
        <position position="514"/>
    </location>
</feature>
<feature type="binding site" evidence="2">
    <location>
        <position position="511"/>
    </location>
    <ligand>
        <name>ATP</name>
        <dbReference type="ChEBI" id="CHEBI:30616"/>
    </ligand>
</feature>
<evidence type="ECO:0000256" key="3">
    <source>
        <dbReference type="RuleBase" id="RU004011"/>
    </source>
</evidence>
<feature type="binding site" evidence="2">
    <location>
        <position position="406"/>
    </location>
    <ligand>
        <name>ATP</name>
        <dbReference type="ChEBI" id="CHEBI:30616"/>
    </ligand>
</feature>
<dbReference type="PROSITE" id="PS00194">
    <property type="entry name" value="THIOREDOXIN_1"/>
    <property type="match status" value="1"/>
</dbReference>
<gene>
    <name evidence="5" type="primary">Nme8</name>
    <name evidence="5" type="ORF">VIRALT_R04259</name>
</gene>
<dbReference type="PRINTS" id="PR01243">
    <property type="entry name" value="NUCDPKINASE"/>
</dbReference>
<dbReference type="Proteomes" id="UP000589495">
    <property type="component" value="Unassembled WGS sequence"/>
</dbReference>
<dbReference type="EMBL" id="VZRF01015381">
    <property type="protein sequence ID" value="NWT21260.1"/>
    <property type="molecule type" value="Genomic_DNA"/>
</dbReference>
<evidence type="ECO:0000256" key="2">
    <source>
        <dbReference type="PROSITE-ProRule" id="PRU00706"/>
    </source>
</evidence>
<dbReference type="Gene3D" id="3.40.30.10">
    <property type="entry name" value="Glutaredoxin"/>
    <property type="match status" value="1"/>
</dbReference>
<comment type="caution">
    <text evidence="5">The sequence shown here is derived from an EMBL/GenBank/DDBJ whole genome shotgun (WGS) entry which is preliminary data.</text>
</comment>
<accession>A0A7K5LS38</accession>
<feature type="non-terminal residue" evidence="5">
    <location>
        <position position="1"/>
    </location>
</feature>
<dbReference type="Pfam" id="PF00085">
    <property type="entry name" value="Thioredoxin"/>
    <property type="match status" value="1"/>
</dbReference>
<dbReference type="Gene3D" id="3.30.70.141">
    <property type="entry name" value="Nucleoside diphosphate kinase-like domain"/>
    <property type="match status" value="3"/>
</dbReference>
<keyword evidence="6" id="KW-1185">Reference proteome</keyword>
<organism evidence="5 6">
    <name type="scientific">Vireo altiloquus</name>
    <name type="common">Black-whiskered vireo</name>
    <name type="synonym">Muscicapa altiloqua</name>
    <dbReference type="NCBI Taxonomy" id="34956"/>
    <lineage>
        <taxon>Eukaryota</taxon>
        <taxon>Metazoa</taxon>
        <taxon>Chordata</taxon>
        <taxon>Craniata</taxon>
        <taxon>Vertebrata</taxon>
        <taxon>Euteleostomi</taxon>
        <taxon>Archelosauria</taxon>
        <taxon>Archosauria</taxon>
        <taxon>Dinosauria</taxon>
        <taxon>Saurischia</taxon>
        <taxon>Theropoda</taxon>
        <taxon>Coelurosauria</taxon>
        <taxon>Aves</taxon>
        <taxon>Neognathae</taxon>
        <taxon>Neoaves</taxon>
        <taxon>Telluraves</taxon>
        <taxon>Australaves</taxon>
        <taxon>Passeriformes</taxon>
        <taxon>Corvoidea</taxon>
        <taxon>Vireonidae</taxon>
        <taxon>Vireoninae</taxon>
        <taxon>Vireo</taxon>
    </lineage>
</organism>
<name>A0A7K5LS38_VIRAL</name>
<reference evidence="5 6" key="1">
    <citation type="submission" date="2019-09" db="EMBL/GenBank/DDBJ databases">
        <title>Bird 10,000 Genomes (B10K) Project - Family phase.</title>
        <authorList>
            <person name="Zhang G."/>
        </authorList>
    </citation>
    <scope>NUCLEOTIDE SEQUENCE [LARGE SCALE GENOMIC DNA]</scope>
    <source>
        <strain evidence="5">B10K-DU-001-22</strain>
        <tissue evidence="5">Muscle</tissue>
    </source>
</reference>
<dbReference type="GO" id="GO:0006228">
    <property type="term" value="P:UTP biosynthetic process"/>
    <property type="evidence" value="ECO:0007669"/>
    <property type="project" value="InterPro"/>
</dbReference>
<feature type="binding site" evidence="2">
    <location>
        <position position="453"/>
    </location>
    <ligand>
        <name>ATP</name>
        <dbReference type="ChEBI" id="CHEBI:30616"/>
    </ligand>
</feature>
<evidence type="ECO:0000313" key="6">
    <source>
        <dbReference type="Proteomes" id="UP000589495"/>
    </source>
</evidence>
<dbReference type="SUPFAM" id="SSF54919">
    <property type="entry name" value="Nucleoside diphosphate kinase, NDK"/>
    <property type="match status" value="3"/>
</dbReference>
<dbReference type="GO" id="GO:0004550">
    <property type="term" value="F:nucleoside diphosphate kinase activity"/>
    <property type="evidence" value="ECO:0007669"/>
    <property type="project" value="InterPro"/>
</dbReference>
<dbReference type="InterPro" id="IPR036850">
    <property type="entry name" value="NDK-like_dom_sf"/>
</dbReference>
<dbReference type="AlphaFoldDB" id="A0A7K5LS38"/>
<dbReference type="PROSITE" id="PS51374">
    <property type="entry name" value="NDPK_LIKE"/>
    <property type="match status" value="3"/>
</dbReference>
<feature type="domain" description="Nucleoside diphosphate kinase-like" evidence="4">
    <location>
        <begin position="121"/>
        <end position="262"/>
    </location>
</feature>
<feature type="non-terminal residue" evidence="5">
    <location>
        <position position="518"/>
    </location>
</feature>
<dbReference type="InterPro" id="IPR034907">
    <property type="entry name" value="NDK-like_dom"/>
</dbReference>
<feature type="active site" description="Pros-phosphohistidine intermediate" evidence="2">
    <location>
        <position position="380"/>
    </location>
</feature>
<dbReference type="GO" id="GO:0006241">
    <property type="term" value="P:CTP biosynthetic process"/>
    <property type="evidence" value="ECO:0007669"/>
    <property type="project" value="InterPro"/>
</dbReference>
<comment type="similarity">
    <text evidence="1 2 3">Belongs to the NDK family.</text>
</comment>
<dbReference type="SUPFAM" id="SSF52833">
    <property type="entry name" value="Thioredoxin-like"/>
    <property type="match status" value="1"/>
</dbReference>